<dbReference type="SUPFAM" id="SSF52540">
    <property type="entry name" value="P-loop containing nucleoside triphosphate hydrolases"/>
    <property type="match status" value="2"/>
</dbReference>
<keyword evidence="3" id="KW-0347">Helicase</keyword>
<evidence type="ECO:0000313" key="3">
    <source>
        <dbReference type="EMBL" id="NJQ17142.1"/>
    </source>
</evidence>
<dbReference type="InterPro" id="IPR014001">
    <property type="entry name" value="Helicase_ATP-bd"/>
</dbReference>
<feature type="domain" description="Helicase ATP-binding" evidence="2">
    <location>
        <begin position="38"/>
        <end position="211"/>
    </location>
</feature>
<dbReference type="GO" id="GO:0004386">
    <property type="term" value="F:helicase activity"/>
    <property type="evidence" value="ECO:0007669"/>
    <property type="project" value="UniProtKB-KW"/>
</dbReference>
<dbReference type="PROSITE" id="PS51192">
    <property type="entry name" value="HELICASE_ATP_BIND_1"/>
    <property type="match status" value="1"/>
</dbReference>
<evidence type="ECO:0000313" key="4">
    <source>
        <dbReference type="Proteomes" id="UP000727056"/>
    </source>
</evidence>
<dbReference type="PANTHER" id="PTHR47396:SF1">
    <property type="entry name" value="ATP-DEPENDENT HELICASE IRC3-RELATED"/>
    <property type="match status" value="1"/>
</dbReference>
<dbReference type="Proteomes" id="UP000727056">
    <property type="component" value="Unassembled WGS sequence"/>
</dbReference>
<dbReference type="SMART" id="SM00487">
    <property type="entry name" value="DEXDc"/>
    <property type="match status" value="1"/>
</dbReference>
<dbReference type="Pfam" id="PF04851">
    <property type="entry name" value="ResIII"/>
    <property type="match status" value="1"/>
</dbReference>
<feature type="compositionally biased region" description="Low complexity" evidence="1">
    <location>
        <begin position="9"/>
        <end position="18"/>
    </location>
</feature>
<feature type="non-terminal residue" evidence="3">
    <location>
        <position position="721"/>
    </location>
</feature>
<protein>
    <submittedName>
        <fullName evidence="3">DEAD/DEAH box helicase family protein</fullName>
    </submittedName>
</protein>
<evidence type="ECO:0000256" key="1">
    <source>
        <dbReference type="SAM" id="MobiDB-lite"/>
    </source>
</evidence>
<name>A0ABX1CI62_9ACTN</name>
<dbReference type="Gene3D" id="3.40.50.300">
    <property type="entry name" value="P-loop containing nucleotide triphosphate hydrolases"/>
    <property type="match status" value="1"/>
</dbReference>
<proteinExistence type="predicted"/>
<feature type="compositionally biased region" description="Low complexity" evidence="1">
    <location>
        <begin position="709"/>
        <end position="721"/>
    </location>
</feature>
<feature type="region of interest" description="Disordered" evidence="1">
    <location>
        <begin position="689"/>
        <end position="721"/>
    </location>
</feature>
<dbReference type="EMBL" id="JAAVJC010000247">
    <property type="protein sequence ID" value="NJQ17142.1"/>
    <property type="molecule type" value="Genomic_DNA"/>
</dbReference>
<organism evidence="3 4">
    <name type="scientific">Streptomyces bohaiensis</name>
    <dbReference type="NCBI Taxonomy" id="1431344"/>
    <lineage>
        <taxon>Bacteria</taxon>
        <taxon>Bacillati</taxon>
        <taxon>Actinomycetota</taxon>
        <taxon>Actinomycetes</taxon>
        <taxon>Kitasatosporales</taxon>
        <taxon>Streptomycetaceae</taxon>
        <taxon>Streptomyces</taxon>
    </lineage>
</organism>
<dbReference type="CDD" id="cd18785">
    <property type="entry name" value="SF2_C"/>
    <property type="match status" value="1"/>
</dbReference>
<keyword evidence="4" id="KW-1185">Reference proteome</keyword>
<dbReference type="InterPro" id="IPR050742">
    <property type="entry name" value="Helicase_Restrict-Modif_Enz"/>
</dbReference>
<reference evidence="3 4" key="1">
    <citation type="submission" date="2020-03" db="EMBL/GenBank/DDBJ databases">
        <title>Draft genome of Streptomyces sp. ventii, isolated from the Axial Seamount in the Pacific Ocean, and resequencing of the two type strains Streptomyces lonarensis strain NCL 716 and Streptomyces bohaiensis strain 11A07.</title>
        <authorList>
            <person name="Loughran R.M."/>
            <person name="Pfannmuller K.M."/>
            <person name="Wasson B.J."/>
            <person name="Deadmond M.C."/>
            <person name="Paddock B.E."/>
            <person name="Koyack M.J."/>
            <person name="Gallegos D.A."/>
            <person name="Mitchell E.A."/>
            <person name="Ushijima B."/>
            <person name="Saw J.H."/>
            <person name="Mcphail K.L."/>
            <person name="Videau P."/>
        </authorList>
    </citation>
    <scope>NUCLEOTIDE SEQUENCE [LARGE SCALE GENOMIC DNA]</scope>
    <source>
        <strain evidence="3 4">11A07</strain>
    </source>
</reference>
<dbReference type="InterPro" id="IPR006935">
    <property type="entry name" value="Helicase/UvrB_N"/>
</dbReference>
<keyword evidence="3" id="KW-0378">Hydrolase</keyword>
<evidence type="ECO:0000259" key="2">
    <source>
        <dbReference type="PROSITE" id="PS51192"/>
    </source>
</evidence>
<keyword evidence="3" id="KW-0547">Nucleotide-binding</keyword>
<feature type="region of interest" description="Disordered" evidence="1">
    <location>
        <begin position="1"/>
        <end position="25"/>
    </location>
</feature>
<gene>
    <name evidence="3" type="ORF">HCN52_19920</name>
</gene>
<accession>A0ABX1CI62</accession>
<dbReference type="InterPro" id="IPR027417">
    <property type="entry name" value="P-loop_NTPase"/>
</dbReference>
<comment type="caution">
    <text evidence="3">The sequence shown here is derived from an EMBL/GenBank/DDBJ whole genome shotgun (WGS) entry which is preliminary data.</text>
</comment>
<dbReference type="PANTHER" id="PTHR47396">
    <property type="entry name" value="TYPE I RESTRICTION ENZYME ECOKI R PROTEIN"/>
    <property type="match status" value="1"/>
</dbReference>
<keyword evidence="3" id="KW-0067">ATP-binding</keyword>
<sequence length="721" mass="77413">MARARLVTAEPAADGAAATRPPHPLRRHQREALAGLEQVLAAGHRRAWVVLPPGLGKTLTGLEAARRLGRPVVVLGPNTAIQGQWVREWSAFRPEPPPAGTSRDLASTVTVLTYQALASFDPDAEVAEDGAGTAHLHRLRPGGRELVEAMRRAGEITLLLDECHHLLETWGELLAEVLRELPSATVVGLTATPPERLTRAQAALVEELFGPAVRGPSIPAAVREGHLAPYAELAWLTTPTPVEDAWLAGEAERFTELVARLMTPGFAGTDFLPWLDRRVVARTGPAGEGAGPLLPWHRFAAAEPALTDAALRLHHQGLLALPAGARLREEHRHPPRAEDWVALIDDWVRRCLRVSATEADRAAEAEIRAALPAVGHRLTARGVRRDRSPLDRVLARSAARTAAVAEILAAEADALGSRLRAVVICDHERATATLPARLAGVLDAEAGSARLVLATLAADERTAALAPVLVTGRTVAAAPATAEAFAAWCRERHPGLDLTVRPLPDTPGTAEVVGRWTSRRWVALATAYVEAGRTRALIGTRALLGEGWNARRVNTLVDLTEATTPTAVVQTRGRALRPDPQWPDKVAHTWSVVCVAPDHPRGTSDWDRFVRKHDGYLGVAEGGAVLAGVAHVDATLSPYAPPAAETFPAFNAAMLVRARDRARTRELWRVGDPYEDRLGHLLRVTADRGRRRPAPAFRDSGHRPPPAVPAARGTAPARPAG</sequence>